<dbReference type="GO" id="GO:0000244">
    <property type="term" value="P:spliceosomal tri-snRNP complex assembly"/>
    <property type="evidence" value="ECO:0007669"/>
    <property type="project" value="InterPro"/>
</dbReference>
<dbReference type="SUPFAM" id="SSF89124">
    <property type="entry name" value="Nop domain"/>
    <property type="match status" value="1"/>
</dbReference>
<dbReference type="EMBL" id="FN554971">
    <property type="protein sequence ID" value="CBH13518.1"/>
    <property type="molecule type" value="Genomic_DNA"/>
</dbReference>
<dbReference type="Gene3D" id="1.10.246.90">
    <property type="entry name" value="Nop domain"/>
    <property type="match status" value="1"/>
</dbReference>
<name>C9ZVT0_TRYB9</name>
<evidence type="ECO:0000313" key="4">
    <source>
        <dbReference type="Proteomes" id="UP000002316"/>
    </source>
</evidence>
<dbReference type="Proteomes" id="UP000002316">
    <property type="component" value="Chromosome 8"/>
</dbReference>
<dbReference type="GO" id="GO:0071011">
    <property type="term" value="C:precatalytic spliceosome"/>
    <property type="evidence" value="ECO:0007669"/>
    <property type="project" value="TreeGrafter"/>
</dbReference>
<dbReference type="InterPro" id="IPR027105">
    <property type="entry name" value="Prp31"/>
</dbReference>
<dbReference type="GO" id="GO:0005687">
    <property type="term" value="C:U4 snRNP"/>
    <property type="evidence" value="ECO:0007669"/>
    <property type="project" value="TreeGrafter"/>
</dbReference>
<dbReference type="InterPro" id="IPR002687">
    <property type="entry name" value="Nop_dom"/>
</dbReference>
<gene>
    <name evidence="3" type="ORF">TbgDal_VIII4600</name>
</gene>
<feature type="domain" description="Nop" evidence="2">
    <location>
        <begin position="66"/>
        <end position="190"/>
    </location>
</feature>
<dbReference type="RefSeq" id="XP_011775795.1">
    <property type="nucleotide sequence ID" value="XM_011777493.1"/>
</dbReference>
<evidence type="ECO:0000256" key="1">
    <source>
        <dbReference type="SAM" id="MobiDB-lite"/>
    </source>
</evidence>
<reference evidence="4" key="1">
    <citation type="journal article" date="2010" name="PLoS Negl. Trop. Dis.">
        <title>The genome sequence of Trypanosoma brucei gambiense, causative agent of chronic human african trypanosomiasis.</title>
        <authorList>
            <person name="Jackson A.P."/>
            <person name="Sanders M."/>
            <person name="Berry A."/>
            <person name="McQuillan J."/>
            <person name="Aslett M.A."/>
            <person name="Quail M.A."/>
            <person name="Chukualim B."/>
            <person name="Capewell P."/>
            <person name="MacLeod A."/>
            <person name="Melville S.E."/>
            <person name="Gibson W."/>
            <person name="Barry J.D."/>
            <person name="Berriman M."/>
            <person name="Hertz-Fowler C."/>
        </authorList>
    </citation>
    <scope>NUCLEOTIDE SEQUENCE [LARGE SCALE GENOMIC DNA]</scope>
    <source>
        <strain evidence="4">MHOM/CI/86/DAL972</strain>
    </source>
</reference>
<proteinExistence type="predicted"/>
<dbReference type="PANTHER" id="PTHR13904:SF0">
    <property type="entry name" value="U4_U6 SMALL NUCLEAR RIBONUCLEOPROTEIN PRP31"/>
    <property type="match status" value="1"/>
</dbReference>
<evidence type="ECO:0000313" key="3">
    <source>
        <dbReference type="EMBL" id="CBH13518.1"/>
    </source>
</evidence>
<organism evidence="3 4">
    <name type="scientific">Trypanosoma brucei gambiense (strain MHOM/CI/86/DAL972)</name>
    <dbReference type="NCBI Taxonomy" id="679716"/>
    <lineage>
        <taxon>Eukaryota</taxon>
        <taxon>Discoba</taxon>
        <taxon>Euglenozoa</taxon>
        <taxon>Kinetoplastea</taxon>
        <taxon>Metakinetoplastina</taxon>
        <taxon>Trypanosomatida</taxon>
        <taxon>Trypanosomatidae</taxon>
        <taxon>Trypanosoma</taxon>
    </lineage>
</organism>
<dbReference type="InterPro" id="IPR036070">
    <property type="entry name" value="Nop_dom_sf"/>
</dbReference>
<evidence type="ECO:0000259" key="2">
    <source>
        <dbReference type="PROSITE" id="PS51358"/>
    </source>
</evidence>
<dbReference type="PROSITE" id="PS51358">
    <property type="entry name" value="NOP"/>
    <property type="match status" value="1"/>
</dbReference>
<dbReference type="GO" id="GO:0046540">
    <property type="term" value="C:U4/U6 x U5 tri-snRNP complex"/>
    <property type="evidence" value="ECO:0007669"/>
    <property type="project" value="InterPro"/>
</dbReference>
<dbReference type="InterPro" id="IPR042239">
    <property type="entry name" value="Nop_C"/>
</dbReference>
<dbReference type="PANTHER" id="PTHR13904">
    <property type="entry name" value="PRE-MRNA SPLICING FACTOR PRP31"/>
    <property type="match status" value="1"/>
</dbReference>
<protein>
    <recommendedName>
        <fullName evidence="2">Nop domain-containing protein</fullName>
    </recommendedName>
</protein>
<dbReference type="OrthoDB" id="4771285at2759"/>
<accession>C9ZVT0</accession>
<dbReference type="Pfam" id="PF01798">
    <property type="entry name" value="Nop"/>
    <property type="match status" value="1"/>
</dbReference>
<dbReference type="GeneID" id="23863664"/>
<feature type="region of interest" description="Disordered" evidence="1">
    <location>
        <begin position="276"/>
        <end position="296"/>
    </location>
</feature>
<dbReference type="AlphaFoldDB" id="C9ZVT0"/>
<sequence length="296" mass="32536">MYTAISYDSFHLTMSYSPAPTFVYLTLSFPFKWALAQKATLSTVGVLEGFIGRSNEKQMAENSPTSVPNLCMLVGDAVVNKLMRKVGSVAALARLSDAALRHIGMEEDGASANGHHLRAGYLAEAPVFVEFFGDECVRVDDLQAARKGIAVFARKCCLALKTDISGSSPDGAFGGAELEKLRHSFELLLTEGKVSSTDTQALPVPHVFVRGEEVKKKRGGWKELRKLQAKQEAPNPLERAVSYVKMGVSEDQQLQSIIQRGDLQAQLLKSITKAVETKKRPRDGDEEYDDLMQIRL</sequence>
<dbReference type="FunFam" id="1.10.246.90:FF:000009">
    <property type="entry name" value="Putative snoRNA binding domain containing protein"/>
    <property type="match status" value="1"/>
</dbReference>
<dbReference type="VEuPathDB" id="TriTrypDB:Tbg972.8.4600"/>
<dbReference type="KEGG" id="tbg:TbgDal_VIII4600"/>